<reference evidence="17 18" key="1">
    <citation type="submission" date="2014-09" db="EMBL/GenBank/DDBJ databases">
        <title>Draft genome sequence of Streptomyces natalensis ATCC 27448, producer of the antifungal pimaricin.</title>
        <authorList>
            <person name="Mendes M.V."/>
            <person name="Beites T."/>
            <person name="Pires S."/>
            <person name="Santos C.L."/>
            <person name="Moradas-Ferreira P."/>
        </authorList>
    </citation>
    <scope>NUCLEOTIDE SEQUENCE [LARGE SCALE GENOMIC DNA]</scope>
    <source>
        <strain evidence="17 18">ATCC 27448</strain>
    </source>
</reference>
<keyword evidence="8" id="KW-0274">FAD</keyword>
<feature type="region of interest" description="Disordered" evidence="14">
    <location>
        <begin position="1"/>
        <end position="26"/>
    </location>
</feature>
<dbReference type="Proteomes" id="UP000032458">
    <property type="component" value="Unassembled WGS sequence"/>
</dbReference>
<dbReference type="PANTHER" id="PTHR11632">
    <property type="entry name" value="SUCCINATE DEHYDROGENASE 2 FLAVOPROTEIN SUBUNIT"/>
    <property type="match status" value="1"/>
</dbReference>
<evidence type="ECO:0000256" key="3">
    <source>
        <dbReference type="ARBA" id="ARBA00008040"/>
    </source>
</evidence>
<organism evidence="17 18">
    <name type="scientific">Streptomyces natalensis ATCC 27448</name>
    <dbReference type="NCBI Taxonomy" id="1240678"/>
    <lineage>
        <taxon>Bacteria</taxon>
        <taxon>Bacillati</taxon>
        <taxon>Actinomycetota</taxon>
        <taxon>Actinomycetes</taxon>
        <taxon>Kitasatosporales</taxon>
        <taxon>Streptomycetaceae</taxon>
        <taxon>Streptomyces</taxon>
    </lineage>
</organism>
<dbReference type="Pfam" id="PF00890">
    <property type="entry name" value="FAD_binding_2"/>
    <property type="match status" value="1"/>
</dbReference>
<evidence type="ECO:0000256" key="1">
    <source>
        <dbReference type="ARBA" id="ARBA00001974"/>
    </source>
</evidence>
<feature type="compositionally biased region" description="Gly residues" evidence="14">
    <location>
        <begin position="363"/>
        <end position="383"/>
    </location>
</feature>
<dbReference type="InterPro" id="IPR011280">
    <property type="entry name" value="Succ_DH/Fum_Rdt_flav_su"/>
</dbReference>
<feature type="domain" description="FAD-dependent oxidoreductase 2 FAD-binding" evidence="15">
    <location>
        <begin position="53"/>
        <end position="477"/>
    </location>
</feature>
<comment type="cofactor">
    <cofactor evidence="1">
        <name>FAD</name>
        <dbReference type="ChEBI" id="CHEBI:57692"/>
    </cofactor>
</comment>
<evidence type="ECO:0000313" key="17">
    <source>
        <dbReference type="EMBL" id="KIZ18279.1"/>
    </source>
</evidence>
<dbReference type="InterPro" id="IPR027477">
    <property type="entry name" value="Succ_DH/fumarate_Rdtase_cat_sf"/>
</dbReference>
<dbReference type="GO" id="GO:0050660">
    <property type="term" value="F:flavin adenine dinucleotide binding"/>
    <property type="evidence" value="ECO:0007669"/>
    <property type="project" value="TreeGrafter"/>
</dbReference>
<gene>
    <name evidence="17" type="primary">sdhA</name>
    <name evidence="17" type="ORF">SNA_09705</name>
</gene>
<evidence type="ECO:0000313" key="18">
    <source>
        <dbReference type="Proteomes" id="UP000032458"/>
    </source>
</evidence>
<evidence type="ECO:0000256" key="2">
    <source>
        <dbReference type="ARBA" id="ARBA00004413"/>
    </source>
</evidence>
<feature type="domain" description="Fumarate reductase/succinate dehydrogenase flavoprotein-like C-terminal" evidence="16">
    <location>
        <begin position="539"/>
        <end position="673"/>
    </location>
</feature>
<name>A0A0D7CPX1_9ACTN</name>
<dbReference type="Gene3D" id="1.20.58.100">
    <property type="entry name" value="Fumarate reductase/succinate dehydrogenase flavoprotein-like, C-terminal domain"/>
    <property type="match status" value="1"/>
</dbReference>
<dbReference type="InterPro" id="IPR037099">
    <property type="entry name" value="Fum_R/Succ_DH_flav-like_C_sf"/>
</dbReference>
<dbReference type="InterPro" id="IPR003953">
    <property type="entry name" value="FAD-dep_OxRdtase_2_FAD-bd"/>
</dbReference>
<evidence type="ECO:0000259" key="15">
    <source>
        <dbReference type="Pfam" id="PF00890"/>
    </source>
</evidence>
<dbReference type="Pfam" id="PF02910">
    <property type="entry name" value="Succ_DH_flav_C"/>
    <property type="match status" value="1"/>
</dbReference>
<feature type="active site" description="Proton acceptor" evidence="13">
    <location>
        <position position="347"/>
    </location>
</feature>
<dbReference type="PATRIC" id="fig|1240678.4.peg.2024"/>
<evidence type="ECO:0000256" key="8">
    <source>
        <dbReference type="ARBA" id="ARBA00022827"/>
    </source>
</evidence>
<evidence type="ECO:0000256" key="10">
    <source>
        <dbReference type="ARBA" id="ARBA00023002"/>
    </source>
</evidence>
<keyword evidence="18" id="KW-1185">Reference proteome</keyword>
<dbReference type="Gene3D" id="3.50.50.60">
    <property type="entry name" value="FAD/NAD(P)-binding domain"/>
    <property type="match status" value="1"/>
</dbReference>
<evidence type="ECO:0000256" key="11">
    <source>
        <dbReference type="ARBA" id="ARBA00023136"/>
    </source>
</evidence>
<dbReference type="EC" id="1.3.5.1" evidence="4"/>
<evidence type="ECO:0000256" key="7">
    <source>
        <dbReference type="ARBA" id="ARBA00022630"/>
    </source>
</evidence>
<dbReference type="SUPFAM" id="SSF46977">
    <property type="entry name" value="Succinate dehydrogenase/fumarate reductase flavoprotein C-terminal domain"/>
    <property type="match status" value="1"/>
</dbReference>
<dbReference type="AlphaFoldDB" id="A0A0D7CPX1"/>
<keyword evidence="6" id="KW-1003">Cell membrane</keyword>
<evidence type="ECO:0000256" key="9">
    <source>
        <dbReference type="ARBA" id="ARBA00022982"/>
    </source>
</evidence>
<dbReference type="EMBL" id="JRKI01000010">
    <property type="protein sequence ID" value="KIZ18279.1"/>
    <property type="molecule type" value="Genomic_DNA"/>
</dbReference>
<keyword evidence="9" id="KW-0249">Electron transport</keyword>
<dbReference type="GO" id="GO:0033765">
    <property type="term" value="F:steroid dehydrogenase activity, acting on the CH-CH group of donors"/>
    <property type="evidence" value="ECO:0007669"/>
    <property type="project" value="UniProtKB-ARBA"/>
</dbReference>
<sequence>MTASTASTAYTDYPTGDPVVDTKAPKGPIAERWDTRRFEAKLVNPANRRKHTVIVVGTGLAGGAAGATLAEQGYRVVQFCYQDSPRRAHSIAAQGGINAAKNYRNDGDSVHRLFYDTVKGGDFRARESNVHRLAQVSVEIIDQCVAQGVPFAREYGGLLDTRSFGGVQVSRTFYARGQTGQQLLLGAYQALSRQIAAGAVEMHQRTEMLDLIVVDGRARGIVARDLLTGRIDTHFADAVVLASGGYGNVFYLSTNAMNSNATAVWRAHRRGAYFANPCFTQIHPTCIPRTGDHQSKLTLMSESLRNDGRIWVPKAKGDRRSPKDIPEDERDYYLERIYPSFGNLVPRDIASRAAKNVCDEGRGVGPGGQEQRGGAEGSSVEGGGGRREGVYLDFADAIARMGRSAVEAKYGNLFDMYARITDEDPYEVPMRIYPAVHYTMGGLWVDYDLQTTVPGLFAIGEANFSDHGANRLGASALMQGLADGYFVLPSTINDYLARHPHKDEVDGGHPAAVAAVRETEERLARLLAVDGDRTPDSFHREIGELMWEYCGMARTDAGLRKALARIPEIREEFWRRIKVPGTGEEFNQSLEKANRIVDYLELAELMCLDALHRAESCGGHFREESQTPDGEAARRDEAFSYAAAWEFAATGAAPTLHKEDLVFEYVHPTQRSYA</sequence>
<dbReference type="GO" id="GO:0009061">
    <property type="term" value="P:anaerobic respiration"/>
    <property type="evidence" value="ECO:0007669"/>
    <property type="project" value="TreeGrafter"/>
</dbReference>
<evidence type="ECO:0000256" key="4">
    <source>
        <dbReference type="ARBA" id="ARBA00012792"/>
    </source>
</evidence>
<keyword evidence="7" id="KW-0285">Flavoprotein</keyword>
<dbReference type="SUPFAM" id="SSF56425">
    <property type="entry name" value="Succinate dehydrogenase/fumarate reductase flavoprotein, catalytic domain"/>
    <property type="match status" value="1"/>
</dbReference>
<dbReference type="FunFam" id="3.50.50.60:FF:000009">
    <property type="entry name" value="Succinate dehydrogenase flavoprotein subunit"/>
    <property type="match status" value="1"/>
</dbReference>
<accession>A0A0D7CPX1</accession>
<evidence type="ECO:0000256" key="13">
    <source>
        <dbReference type="PIRSR" id="PIRSR630664-50"/>
    </source>
</evidence>
<dbReference type="FunFam" id="1.20.58.100:FF:000003">
    <property type="entry name" value="Succinate dehydrogenase flavoprotein subunit"/>
    <property type="match status" value="1"/>
</dbReference>
<feature type="region of interest" description="Disordered" evidence="14">
    <location>
        <begin position="360"/>
        <end position="384"/>
    </location>
</feature>
<proteinExistence type="inferred from homology"/>
<evidence type="ECO:0000256" key="6">
    <source>
        <dbReference type="ARBA" id="ARBA00022475"/>
    </source>
</evidence>
<evidence type="ECO:0000259" key="16">
    <source>
        <dbReference type="Pfam" id="PF02910"/>
    </source>
</evidence>
<dbReference type="GO" id="GO:0005886">
    <property type="term" value="C:plasma membrane"/>
    <property type="evidence" value="ECO:0007669"/>
    <property type="project" value="UniProtKB-SubCell"/>
</dbReference>
<evidence type="ECO:0000256" key="5">
    <source>
        <dbReference type="ARBA" id="ARBA00022448"/>
    </source>
</evidence>
<comment type="caution">
    <text evidence="17">The sequence shown here is derived from an EMBL/GenBank/DDBJ whole genome shotgun (WGS) entry which is preliminary data.</text>
</comment>
<dbReference type="FunFam" id="3.90.700.10:FF:000006">
    <property type="entry name" value="Succinate dehydrogenase flavoprotein subunit"/>
    <property type="match status" value="1"/>
</dbReference>
<dbReference type="InterPro" id="IPR036188">
    <property type="entry name" value="FAD/NAD-bd_sf"/>
</dbReference>
<evidence type="ECO:0000256" key="12">
    <source>
        <dbReference type="ARBA" id="ARBA00049220"/>
    </source>
</evidence>
<keyword evidence="10 17" id="KW-0560">Oxidoreductase</keyword>
<keyword evidence="5" id="KW-0813">Transport</keyword>
<dbReference type="GO" id="GO:0008177">
    <property type="term" value="F:succinate dehydrogenase (quinone) activity"/>
    <property type="evidence" value="ECO:0007669"/>
    <property type="project" value="UniProtKB-EC"/>
</dbReference>
<comment type="catalytic activity">
    <reaction evidence="12">
        <text>a quinone + succinate = fumarate + a quinol</text>
        <dbReference type="Rhea" id="RHEA:40523"/>
        <dbReference type="ChEBI" id="CHEBI:24646"/>
        <dbReference type="ChEBI" id="CHEBI:29806"/>
        <dbReference type="ChEBI" id="CHEBI:30031"/>
        <dbReference type="ChEBI" id="CHEBI:132124"/>
        <dbReference type="EC" id="1.3.5.1"/>
    </reaction>
</comment>
<dbReference type="PANTHER" id="PTHR11632:SF53">
    <property type="entry name" value="SUCCINATE DEHYDROGENASE FLAVOPROTEIN SUBUNIT"/>
    <property type="match status" value="1"/>
</dbReference>
<dbReference type="InterPro" id="IPR030664">
    <property type="entry name" value="SdhA/FrdA/AprA"/>
</dbReference>
<keyword evidence="11" id="KW-0472">Membrane</keyword>
<protein>
    <recommendedName>
        <fullName evidence="4">succinate dehydrogenase</fullName>
        <ecNumber evidence="4">1.3.5.1</ecNumber>
    </recommendedName>
</protein>
<dbReference type="InterPro" id="IPR015939">
    <property type="entry name" value="Fum_Rdtase/Succ_DH_flav-like_C"/>
</dbReference>
<dbReference type="SUPFAM" id="SSF51905">
    <property type="entry name" value="FAD/NAD(P)-binding domain"/>
    <property type="match status" value="1"/>
</dbReference>
<dbReference type="NCBIfam" id="NF005749">
    <property type="entry name" value="PRK07573.1"/>
    <property type="match status" value="1"/>
</dbReference>
<comment type="subcellular location">
    <subcellularLocation>
        <location evidence="2">Cell membrane</location>
        <topology evidence="2">Peripheral membrane protein</topology>
        <orientation evidence="2">Cytoplasmic side</orientation>
    </subcellularLocation>
</comment>
<dbReference type="RefSeq" id="WP_030068243.1">
    <property type="nucleotide sequence ID" value="NZ_JRKI01000010.1"/>
</dbReference>
<dbReference type="GO" id="GO:0009055">
    <property type="term" value="F:electron transfer activity"/>
    <property type="evidence" value="ECO:0007669"/>
    <property type="project" value="TreeGrafter"/>
</dbReference>
<dbReference type="PRINTS" id="PR00368">
    <property type="entry name" value="FADPNR"/>
</dbReference>
<dbReference type="NCBIfam" id="TIGR01811">
    <property type="entry name" value="sdhA_Bsu"/>
    <property type="match status" value="1"/>
</dbReference>
<dbReference type="Gene3D" id="3.90.700.10">
    <property type="entry name" value="Succinate dehydrogenase/fumarate reductase flavoprotein, catalytic domain"/>
    <property type="match status" value="1"/>
</dbReference>
<evidence type="ECO:0000256" key="14">
    <source>
        <dbReference type="SAM" id="MobiDB-lite"/>
    </source>
</evidence>
<comment type="similarity">
    <text evidence="3">Belongs to the FAD-dependent oxidoreductase 2 family. FRD/SDH subfamily.</text>
</comment>